<reference evidence="1 2" key="1">
    <citation type="journal article" date="2018" name="Sci. Rep.">
        <title>Genomic signatures of local adaptation to the degree of environmental predictability in rotifers.</title>
        <authorList>
            <person name="Franch-Gras L."/>
            <person name="Hahn C."/>
            <person name="Garcia-Roger E.M."/>
            <person name="Carmona M.J."/>
            <person name="Serra M."/>
            <person name="Gomez A."/>
        </authorList>
    </citation>
    <scope>NUCLEOTIDE SEQUENCE [LARGE SCALE GENOMIC DNA]</scope>
    <source>
        <strain evidence="1">HYR1</strain>
    </source>
</reference>
<protein>
    <submittedName>
        <fullName evidence="1">Uncharacterized protein</fullName>
    </submittedName>
</protein>
<sequence>MKILNWRFIFEFQILENPKNLVRKCLFGNNKTIKIFLDFHSLSIRSDSESPLFYVPPNILIEIVYLQHENIILYVITLIVESQLALARAAPSGDTCTDVTLFSWA</sequence>
<dbReference type="EMBL" id="REGN01009497">
    <property type="protein sequence ID" value="RNA01044.1"/>
    <property type="molecule type" value="Genomic_DNA"/>
</dbReference>
<comment type="caution">
    <text evidence="1">The sequence shown here is derived from an EMBL/GenBank/DDBJ whole genome shotgun (WGS) entry which is preliminary data.</text>
</comment>
<dbReference type="AlphaFoldDB" id="A0A3M7PPV6"/>
<name>A0A3M7PPV6_BRAPC</name>
<evidence type="ECO:0000313" key="1">
    <source>
        <dbReference type="EMBL" id="RNA01044.1"/>
    </source>
</evidence>
<organism evidence="1 2">
    <name type="scientific">Brachionus plicatilis</name>
    <name type="common">Marine rotifer</name>
    <name type="synonym">Brachionus muelleri</name>
    <dbReference type="NCBI Taxonomy" id="10195"/>
    <lineage>
        <taxon>Eukaryota</taxon>
        <taxon>Metazoa</taxon>
        <taxon>Spiralia</taxon>
        <taxon>Gnathifera</taxon>
        <taxon>Rotifera</taxon>
        <taxon>Eurotatoria</taxon>
        <taxon>Monogononta</taxon>
        <taxon>Pseudotrocha</taxon>
        <taxon>Ploima</taxon>
        <taxon>Brachionidae</taxon>
        <taxon>Brachionus</taxon>
    </lineage>
</organism>
<keyword evidence="2" id="KW-1185">Reference proteome</keyword>
<gene>
    <name evidence="1" type="ORF">BpHYR1_019765</name>
</gene>
<proteinExistence type="predicted"/>
<accession>A0A3M7PPV6</accession>
<evidence type="ECO:0000313" key="2">
    <source>
        <dbReference type="Proteomes" id="UP000276133"/>
    </source>
</evidence>
<dbReference type="Proteomes" id="UP000276133">
    <property type="component" value="Unassembled WGS sequence"/>
</dbReference>